<protein>
    <recommendedName>
        <fullName evidence="7">Nucleoporin Nup54 alpha-helical domain-containing protein</fullName>
    </recommendedName>
</protein>
<evidence type="ECO:0000256" key="1">
    <source>
        <dbReference type="ARBA" id="ARBA00004123"/>
    </source>
</evidence>
<feature type="domain" description="Nucleoporin Nup54 alpha-helical" evidence="7">
    <location>
        <begin position="288"/>
        <end position="460"/>
    </location>
</feature>
<organism evidence="8 9">
    <name type="scientific">Pseudozyma hubeiensis (strain SY62)</name>
    <name type="common">Yeast</name>
    <dbReference type="NCBI Taxonomy" id="1305764"/>
    <lineage>
        <taxon>Eukaryota</taxon>
        <taxon>Fungi</taxon>
        <taxon>Dikarya</taxon>
        <taxon>Basidiomycota</taxon>
        <taxon>Ustilaginomycotina</taxon>
        <taxon>Ustilaginomycetes</taxon>
        <taxon>Ustilaginales</taxon>
        <taxon>Ustilaginaceae</taxon>
        <taxon>Pseudozyma</taxon>
    </lineage>
</organism>
<evidence type="ECO:0000313" key="8">
    <source>
        <dbReference type="EMBL" id="GAC98736.1"/>
    </source>
</evidence>
<feature type="compositionally biased region" description="Gly residues" evidence="5">
    <location>
        <begin position="144"/>
        <end position="155"/>
    </location>
</feature>
<feature type="compositionally biased region" description="Low complexity" evidence="5">
    <location>
        <begin position="175"/>
        <end position="193"/>
    </location>
</feature>
<keyword evidence="9" id="KW-1185">Reference proteome</keyword>
<dbReference type="STRING" id="1305764.R9PBI6"/>
<sequence>MRSVRLFVVIALSVRRTLQLVREASLEERRSAGCSDAAVKHKLAEAEVLFQKSSCRGFRDALNVRLKTRLALDAGEHCGDEQRVACVVQQSTYDHVCVRVIEKLGDRKAMNRAPAASSTGGLFSFGAKPATSQPQQQATSTFGSGSGTTGGGGLFGSSNTNTQPASSGTGFSFGAPANSQQQQQQPAQPSTTSLFGAPASSFATSSAQQPVAQTQFSQQNQQQQQLTPAQPDKKLGAPLSSKLEQIRAAWDTNNAAACRFVYYFYNNAGNASNLKHIQGRRPDAVGAMHDQLWAAAIRENPDPNRLYPVLALGFNDLKKRIESQAREAQRQRALLANLATRLAALEQKHSLSNSVRAQAAQSRQAQLHQRLIGLVAKTQLLVPALRGKSVGPEEERLIAILEACEAEITGSNAAVGSRSVVLTNANGAAGAGAAGLHAAAAHPANHARLRARINELWAQLGVVRAKREMLAREGRSATTEWAVVDPSGLENVTRILAQQQQGLNHLSTTLEHDSKAMDTITSGLTGVKLVGVSR</sequence>
<proteinExistence type="predicted"/>
<comment type="subcellular location">
    <subcellularLocation>
        <location evidence="1">Nucleus</location>
    </subcellularLocation>
</comment>
<keyword evidence="3" id="KW-0539">Nucleus</keyword>
<evidence type="ECO:0000313" key="9">
    <source>
        <dbReference type="Proteomes" id="UP000014071"/>
    </source>
</evidence>
<evidence type="ECO:0000256" key="4">
    <source>
        <dbReference type="SAM" id="Coils"/>
    </source>
</evidence>
<dbReference type="GO" id="GO:0006999">
    <property type="term" value="P:nuclear pore organization"/>
    <property type="evidence" value="ECO:0007669"/>
    <property type="project" value="TreeGrafter"/>
</dbReference>
<dbReference type="GO" id="GO:0036228">
    <property type="term" value="P:protein localization to nuclear inner membrane"/>
    <property type="evidence" value="ECO:0007669"/>
    <property type="project" value="TreeGrafter"/>
</dbReference>
<evidence type="ECO:0000259" key="7">
    <source>
        <dbReference type="Pfam" id="PF13874"/>
    </source>
</evidence>
<dbReference type="Proteomes" id="UP000014071">
    <property type="component" value="Unassembled WGS sequence"/>
</dbReference>
<dbReference type="HOGENOM" id="CLU_510103_0_0_1"/>
<dbReference type="RefSeq" id="XP_012192323.1">
    <property type="nucleotide sequence ID" value="XM_012336933.1"/>
</dbReference>
<keyword evidence="4" id="KW-0175">Coiled coil</keyword>
<dbReference type="OrthoDB" id="6162375at2759"/>
<evidence type="ECO:0000256" key="2">
    <source>
        <dbReference type="ARBA" id="ARBA00022448"/>
    </source>
</evidence>
<dbReference type="GO" id="GO:0006607">
    <property type="term" value="P:NLS-bearing protein import into nucleus"/>
    <property type="evidence" value="ECO:0007669"/>
    <property type="project" value="TreeGrafter"/>
</dbReference>
<feature type="chain" id="PRO_5004487873" description="Nucleoporin Nup54 alpha-helical domain-containing protein" evidence="6">
    <location>
        <begin position="20"/>
        <end position="534"/>
    </location>
</feature>
<feature type="compositionally biased region" description="Polar residues" evidence="5">
    <location>
        <begin position="201"/>
        <end position="212"/>
    </location>
</feature>
<dbReference type="GeneID" id="24111602"/>
<dbReference type="GO" id="GO:0017056">
    <property type="term" value="F:structural constituent of nuclear pore"/>
    <property type="evidence" value="ECO:0007669"/>
    <property type="project" value="TreeGrafter"/>
</dbReference>
<evidence type="ECO:0000256" key="6">
    <source>
        <dbReference type="SAM" id="SignalP"/>
    </source>
</evidence>
<accession>R9PBI6</accession>
<keyword evidence="2" id="KW-0813">Transport</keyword>
<dbReference type="GO" id="GO:0044613">
    <property type="term" value="C:nuclear pore central transport channel"/>
    <property type="evidence" value="ECO:0007669"/>
    <property type="project" value="TreeGrafter"/>
</dbReference>
<dbReference type="EMBL" id="DF238821">
    <property type="protein sequence ID" value="GAC98736.1"/>
    <property type="molecule type" value="Genomic_DNA"/>
</dbReference>
<keyword evidence="6" id="KW-0732">Signal</keyword>
<dbReference type="InterPro" id="IPR025712">
    <property type="entry name" value="Nup54_alpha-helical_dom"/>
</dbReference>
<feature type="region of interest" description="Disordered" evidence="5">
    <location>
        <begin position="108"/>
        <end position="236"/>
    </location>
</feature>
<feature type="compositionally biased region" description="Low complexity" evidence="5">
    <location>
        <begin position="129"/>
        <end position="143"/>
    </location>
</feature>
<dbReference type="AlphaFoldDB" id="R9PBI6"/>
<dbReference type="Pfam" id="PF13874">
    <property type="entry name" value="Nup54"/>
    <property type="match status" value="1"/>
</dbReference>
<feature type="compositionally biased region" description="Low complexity" evidence="5">
    <location>
        <begin position="213"/>
        <end position="225"/>
    </location>
</feature>
<dbReference type="eggNOG" id="KOG3091">
    <property type="taxonomic scope" value="Eukaryota"/>
</dbReference>
<dbReference type="PANTHER" id="PTHR13000">
    <property type="entry name" value="NUCLEOPORIN P54"/>
    <property type="match status" value="1"/>
</dbReference>
<dbReference type="PANTHER" id="PTHR13000:SF0">
    <property type="entry name" value="NUCLEOPORIN P54"/>
    <property type="match status" value="1"/>
</dbReference>
<feature type="coiled-coil region" evidence="4">
    <location>
        <begin position="314"/>
        <end position="348"/>
    </location>
</feature>
<reference evidence="9" key="1">
    <citation type="journal article" date="2013" name="Genome Announc.">
        <title>Draft genome sequence of the basidiomycetous yeast-like fungus Pseudozyma hubeiensis SY62, which produces an abundant amount of the biosurfactant mannosylerythritol lipids.</title>
        <authorList>
            <person name="Konishi M."/>
            <person name="Hatada Y."/>
            <person name="Horiuchi J."/>
        </authorList>
    </citation>
    <scope>NUCLEOTIDE SEQUENCE [LARGE SCALE GENOMIC DNA]</scope>
    <source>
        <strain evidence="9">SY62</strain>
    </source>
</reference>
<dbReference type="InterPro" id="IPR024864">
    <property type="entry name" value="Nup54/Nup57/Nup44"/>
</dbReference>
<evidence type="ECO:0000256" key="3">
    <source>
        <dbReference type="ARBA" id="ARBA00023242"/>
    </source>
</evidence>
<gene>
    <name evidence="8" type="ORF">PHSY_006330</name>
</gene>
<feature type="signal peptide" evidence="6">
    <location>
        <begin position="1"/>
        <end position="19"/>
    </location>
</feature>
<name>R9PBI6_PSEHS</name>
<evidence type="ECO:0000256" key="5">
    <source>
        <dbReference type="SAM" id="MobiDB-lite"/>
    </source>
</evidence>